<proteinExistence type="predicted"/>
<dbReference type="PROSITE" id="PS00615">
    <property type="entry name" value="C_TYPE_LECTIN_1"/>
    <property type="match status" value="1"/>
</dbReference>
<dbReference type="InterPro" id="IPR051004">
    <property type="entry name" value="DC-SIGN_domain-containing"/>
</dbReference>
<feature type="chain" id="PRO_5045548535" description="C-type lectin domain-containing protein" evidence="2">
    <location>
        <begin position="25"/>
        <end position="184"/>
    </location>
</feature>
<keyword evidence="1" id="KW-1015">Disulfide bond</keyword>
<dbReference type="SMART" id="SM00034">
    <property type="entry name" value="CLECT"/>
    <property type="match status" value="1"/>
</dbReference>
<dbReference type="PANTHER" id="PTHR22802:SF465">
    <property type="entry name" value="AT17652P-RELATED"/>
    <property type="match status" value="1"/>
</dbReference>
<evidence type="ECO:0000256" key="2">
    <source>
        <dbReference type="SAM" id="SignalP"/>
    </source>
</evidence>
<keyword evidence="2" id="KW-0732">Signal</keyword>
<dbReference type="InterPro" id="IPR001304">
    <property type="entry name" value="C-type_lectin-like"/>
</dbReference>
<dbReference type="InterPro" id="IPR016187">
    <property type="entry name" value="CTDL_fold"/>
</dbReference>
<evidence type="ECO:0000313" key="4">
    <source>
        <dbReference type="EnsemblMetazoa" id="XP_050514977.1"/>
    </source>
</evidence>
<dbReference type="CDD" id="cd00037">
    <property type="entry name" value="CLECT"/>
    <property type="match status" value="1"/>
</dbReference>
<evidence type="ECO:0000313" key="5">
    <source>
        <dbReference type="Proteomes" id="UP001652700"/>
    </source>
</evidence>
<evidence type="ECO:0000259" key="3">
    <source>
        <dbReference type="PROSITE" id="PS50041"/>
    </source>
</evidence>
<dbReference type="GeneID" id="126890167"/>
<dbReference type="SUPFAM" id="SSF56436">
    <property type="entry name" value="C-type lectin-like"/>
    <property type="match status" value="1"/>
</dbReference>
<dbReference type="Pfam" id="PF00059">
    <property type="entry name" value="Lectin_C"/>
    <property type="match status" value="1"/>
</dbReference>
<organism evidence="4 5">
    <name type="scientific">Diabrotica virgifera virgifera</name>
    <name type="common">western corn rootworm</name>
    <dbReference type="NCBI Taxonomy" id="50390"/>
    <lineage>
        <taxon>Eukaryota</taxon>
        <taxon>Metazoa</taxon>
        <taxon>Ecdysozoa</taxon>
        <taxon>Arthropoda</taxon>
        <taxon>Hexapoda</taxon>
        <taxon>Insecta</taxon>
        <taxon>Pterygota</taxon>
        <taxon>Neoptera</taxon>
        <taxon>Endopterygota</taxon>
        <taxon>Coleoptera</taxon>
        <taxon>Polyphaga</taxon>
        <taxon>Cucujiformia</taxon>
        <taxon>Chrysomeloidea</taxon>
        <taxon>Chrysomelidae</taxon>
        <taxon>Galerucinae</taxon>
        <taxon>Diabroticina</taxon>
        <taxon>Diabroticites</taxon>
        <taxon>Diabrotica</taxon>
    </lineage>
</organism>
<dbReference type="Proteomes" id="UP001652700">
    <property type="component" value="Unplaced"/>
</dbReference>
<keyword evidence="5" id="KW-1185">Reference proteome</keyword>
<dbReference type="RefSeq" id="XP_050514977.1">
    <property type="nucleotide sequence ID" value="XM_050659020.1"/>
</dbReference>
<dbReference type="InterPro" id="IPR016186">
    <property type="entry name" value="C-type_lectin-like/link_sf"/>
</dbReference>
<sequence length="184" mass="21323">MSTFLSWVIKVFLVCLFVWTQVSGDTSSVLYTSHVKPPKSPNIFNYAGKIYYFSTTIKANFYAAHHFCRQQGMQLLTINSDAENHKISEFATQIGQGAQREDFWTSGTDLAKPKFFIWLSNGNPFTYQRWSPAEPTGLGRRDGKDYVENCVQLQRDSSLHDFSWNDRYCLDEMNFICEKYDNNC</sequence>
<feature type="domain" description="C-type lectin" evidence="3">
    <location>
        <begin position="46"/>
        <end position="178"/>
    </location>
</feature>
<name>A0ABM5KXS3_DIAVI</name>
<dbReference type="PANTHER" id="PTHR22802">
    <property type="entry name" value="C-TYPE LECTIN SUPERFAMILY MEMBER"/>
    <property type="match status" value="1"/>
</dbReference>
<dbReference type="Gene3D" id="3.10.100.10">
    <property type="entry name" value="Mannose-Binding Protein A, subunit A"/>
    <property type="match status" value="1"/>
</dbReference>
<reference evidence="4" key="1">
    <citation type="submission" date="2025-05" db="UniProtKB">
        <authorList>
            <consortium name="EnsemblMetazoa"/>
        </authorList>
    </citation>
    <scope>IDENTIFICATION</scope>
</reference>
<feature type="signal peptide" evidence="2">
    <location>
        <begin position="1"/>
        <end position="24"/>
    </location>
</feature>
<evidence type="ECO:0000256" key="1">
    <source>
        <dbReference type="ARBA" id="ARBA00023157"/>
    </source>
</evidence>
<accession>A0ABM5KXS3</accession>
<dbReference type="EnsemblMetazoa" id="XM_050659020.1">
    <property type="protein sequence ID" value="XP_050514977.1"/>
    <property type="gene ID" value="LOC126890167"/>
</dbReference>
<dbReference type="PROSITE" id="PS50041">
    <property type="entry name" value="C_TYPE_LECTIN_2"/>
    <property type="match status" value="1"/>
</dbReference>
<dbReference type="InterPro" id="IPR018378">
    <property type="entry name" value="C-type_lectin_CS"/>
</dbReference>
<protein>
    <recommendedName>
        <fullName evidence="3">C-type lectin domain-containing protein</fullName>
    </recommendedName>
</protein>